<feature type="transmembrane region" description="Helical" evidence="8">
    <location>
        <begin position="150"/>
        <end position="171"/>
    </location>
</feature>
<evidence type="ECO:0000256" key="6">
    <source>
        <dbReference type="ARBA" id="ARBA00022989"/>
    </source>
</evidence>
<dbReference type="Gene3D" id="1.20.1720.10">
    <property type="entry name" value="Multidrug resistance protein D"/>
    <property type="match status" value="1"/>
</dbReference>
<evidence type="ECO:0000313" key="11">
    <source>
        <dbReference type="Proteomes" id="UP000031030"/>
    </source>
</evidence>
<feature type="transmembrane region" description="Helical" evidence="8">
    <location>
        <begin position="341"/>
        <end position="367"/>
    </location>
</feature>
<feature type="transmembrane region" description="Helical" evidence="8">
    <location>
        <begin position="412"/>
        <end position="431"/>
    </location>
</feature>
<dbReference type="Pfam" id="PF07690">
    <property type="entry name" value="MFS_1"/>
    <property type="match status" value="1"/>
</dbReference>
<feature type="transmembrane region" description="Helical" evidence="8">
    <location>
        <begin position="288"/>
        <end position="309"/>
    </location>
</feature>
<feature type="transmembrane region" description="Helical" evidence="8">
    <location>
        <begin position="316"/>
        <end position="335"/>
    </location>
</feature>
<keyword evidence="6 8" id="KW-1133">Transmembrane helix</keyword>
<feature type="transmembrane region" description="Helical" evidence="8">
    <location>
        <begin position="91"/>
        <end position="113"/>
    </location>
</feature>
<dbReference type="Gene3D" id="1.20.1250.20">
    <property type="entry name" value="MFS general substrate transporter like domains"/>
    <property type="match status" value="1"/>
</dbReference>
<dbReference type="InterPro" id="IPR011701">
    <property type="entry name" value="MFS"/>
</dbReference>
<reference evidence="10 11" key="1">
    <citation type="submission" date="2014-11" db="EMBL/GenBank/DDBJ databases">
        <title>Genome sequence of Microbacterium mangrovi MUSC 115(T).</title>
        <authorList>
            <person name="Lee L.-H."/>
        </authorList>
    </citation>
    <scope>NUCLEOTIDE SEQUENCE [LARGE SCALE GENOMIC DNA]</scope>
    <source>
        <strain evidence="10 11">MUSC 115</strain>
    </source>
</reference>
<feature type="transmembrane region" description="Helical" evidence="8">
    <location>
        <begin position="125"/>
        <end position="144"/>
    </location>
</feature>
<evidence type="ECO:0000256" key="5">
    <source>
        <dbReference type="ARBA" id="ARBA00022692"/>
    </source>
</evidence>
<evidence type="ECO:0000256" key="7">
    <source>
        <dbReference type="ARBA" id="ARBA00023136"/>
    </source>
</evidence>
<comment type="similarity">
    <text evidence="2">Belongs to the major facilitator superfamily. EmrB family.</text>
</comment>
<keyword evidence="7 8" id="KW-0472">Membrane</keyword>
<comment type="subcellular location">
    <subcellularLocation>
        <location evidence="1">Cell membrane</location>
        <topology evidence="1">Multi-pass membrane protein</topology>
    </subcellularLocation>
</comment>
<evidence type="ECO:0000256" key="2">
    <source>
        <dbReference type="ARBA" id="ARBA00008537"/>
    </source>
</evidence>
<evidence type="ECO:0000313" key="10">
    <source>
        <dbReference type="EMBL" id="KHK99039.1"/>
    </source>
</evidence>
<keyword evidence="5 8" id="KW-0812">Transmembrane</keyword>
<dbReference type="InterPro" id="IPR020846">
    <property type="entry name" value="MFS_dom"/>
</dbReference>
<dbReference type="NCBIfam" id="TIGR00711">
    <property type="entry name" value="efflux_EmrB"/>
    <property type="match status" value="1"/>
</dbReference>
<dbReference type="Proteomes" id="UP000031030">
    <property type="component" value="Unassembled WGS sequence"/>
</dbReference>
<evidence type="ECO:0000256" key="3">
    <source>
        <dbReference type="ARBA" id="ARBA00022448"/>
    </source>
</evidence>
<dbReference type="AlphaFoldDB" id="A0A0B2A689"/>
<dbReference type="PROSITE" id="PS50850">
    <property type="entry name" value="MFS"/>
    <property type="match status" value="1"/>
</dbReference>
<proteinExistence type="inferred from homology"/>
<keyword evidence="4" id="KW-1003">Cell membrane</keyword>
<feature type="transmembrane region" description="Helical" evidence="8">
    <location>
        <begin position="33"/>
        <end position="54"/>
    </location>
</feature>
<dbReference type="STRING" id="1348253.LK09_07660"/>
<feature type="transmembrane region" description="Helical" evidence="8">
    <location>
        <begin position="215"/>
        <end position="232"/>
    </location>
</feature>
<dbReference type="SUPFAM" id="SSF103473">
    <property type="entry name" value="MFS general substrate transporter"/>
    <property type="match status" value="1"/>
</dbReference>
<gene>
    <name evidence="10" type="ORF">LK09_07660</name>
</gene>
<evidence type="ECO:0000256" key="8">
    <source>
        <dbReference type="SAM" id="Phobius"/>
    </source>
</evidence>
<dbReference type="InterPro" id="IPR036259">
    <property type="entry name" value="MFS_trans_sf"/>
</dbReference>
<feature type="transmembrane region" description="Helical" evidence="8">
    <location>
        <begin position="388"/>
        <end position="406"/>
    </location>
</feature>
<dbReference type="PANTHER" id="PTHR42718:SF9">
    <property type="entry name" value="MAJOR FACILITATOR SUPERFAMILY MULTIDRUG TRANSPORTER MFSC"/>
    <property type="match status" value="1"/>
</dbReference>
<dbReference type="GO" id="GO:0005886">
    <property type="term" value="C:plasma membrane"/>
    <property type="evidence" value="ECO:0007669"/>
    <property type="project" value="UniProtKB-SubCell"/>
</dbReference>
<name>A0A0B2A689_9MICO</name>
<comment type="caution">
    <text evidence="10">The sequence shown here is derived from an EMBL/GenBank/DDBJ whole genome shotgun (WGS) entry which is preliminary data.</text>
</comment>
<sequence length="433" mass="44702">MVAATLVFFVITLDAVIVNVALPRIQTELGGGISGIQWVVDGYTLMFAALLLSSGSLTDRFGARQVLAGGTALFVVASVACGLAPTLQVLIAARIAQGVAAAAMMPSSMALLNHAFDDARRRARAIAVWAMGGAVASSAGPVLGGLLTLLSWRLIFLVNLPVGMVAVILILRSVETSTHSAPFDWAGQATGILAMGGLTYGVIEGGQAGFTAPQVIVALTIALVAGVGFVLWQRRAQHPMIPHGLFRDRNTLIPMLIGFGFMIGYYGLPFVMSLALQQERGLTPLSTGLVFLPMMLTGLVLTPFTPWIIERVGGKRLVVVGLTLMTAGLVSIALLPPATPFWAIAALMMLTGIGGPFVMPPTTGILLGSVPAQRGGVASGVFNTSRQVGGALAVAVFGVLLSSNTYTAGVTASMLIAGAITAATTIAALQLKR</sequence>
<evidence type="ECO:0000259" key="9">
    <source>
        <dbReference type="PROSITE" id="PS50850"/>
    </source>
</evidence>
<protein>
    <submittedName>
        <fullName evidence="10">MFS transporter</fullName>
    </submittedName>
</protein>
<feature type="transmembrane region" description="Helical" evidence="8">
    <location>
        <begin position="252"/>
        <end position="276"/>
    </location>
</feature>
<keyword evidence="11" id="KW-1185">Reference proteome</keyword>
<keyword evidence="3" id="KW-0813">Transport</keyword>
<feature type="domain" description="Major facilitator superfamily (MFS) profile" evidence="9">
    <location>
        <begin position="1"/>
        <end position="433"/>
    </location>
</feature>
<accession>A0A0B2A689</accession>
<dbReference type="GO" id="GO:0022857">
    <property type="term" value="F:transmembrane transporter activity"/>
    <property type="evidence" value="ECO:0007669"/>
    <property type="project" value="InterPro"/>
</dbReference>
<evidence type="ECO:0000256" key="1">
    <source>
        <dbReference type="ARBA" id="ARBA00004651"/>
    </source>
</evidence>
<dbReference type="InterPro" id="IPR004638">
    <property type="entry name" value="EmrB-like"/>
</dbReference>
<dbReference type="EMBL" id="JTDK01000006">
    <property type="protein sequence ID" value="KHK99039.1"/>
    <property type="molecule type" value="Genomic_DNA"/>
</dbReference>
<evidence type="ECO:0000256" key="4">
    <source>
        <dbReference type="ARBA" id="ARBA00022475"/>
    </source>
</evidence>
<organism evidence="10 11">
    <name type="scientific">Microbacterium mangrovi</name>
    <dbReference type="NCBI Taxonomy" id="1348253"/>
    <lineage>
        <taxon>Bacteria</taxon>
        <taxon>Bacillati</taxon>
        <taxon>Actinomycetota</taxon>
        <taxon>Actinomycetes</taxon>
        <taxon>Micrococcales</taxon>
        <taxon>Microbacteriaceae</taxon>
        <taxon>Microbacterium</taxon>
    </lineage>
</organism>
<dbReference type="PANTHER" id="PTHR42718">
    <property type="entry name" value="MAJOR FACILITATOR SUPERFAMILY MULTIDRUG TRANSPORTER MFSC"/>
    <property type="match status" value="1"/>
</dbReference>
<dbReference type="CDD" id="cd17321">
    <property type="entry name" value="MFS_MMR_MDR_like"/>
    <property type="match status" value="1"/>
</dbReference>
<feature type="transmembrane region" description="Helical" evidence="8">
    <location>
        <begin position="66"/>
        <end position="85"/>
    </location>
</feature>